<protein>
    <submittedName>
        <fullName evidence="5">DNA-binding transcriptional regulator, GntR family</fullName>
    </submittedName>
    <submittedName>
        <fullName evidence="6">GntR family transcriptional regulator</fullName>
    </submittedName>
</protein>
<feature type="domain" description="HTH gntR-type" evidence="4">
    <location>
        <begin position="13"/>
        <end position="81"/>
    </location>
</feature>
<dbReference type="OrthoDB" id="6626198at2"/>
<dbReference type="Pfam" id="PF00392">
    <property type="entry name" value="GntR"/>
    <property type="match status" value="1"/>
</dbReference>
<dbReference type="SUPFAM" id="SSF46785">
    <property type="entry name" value="Winged helix' DNA-binding domain"/>
    <property type="match status" value="1"/>
</dbReference>
<evidence type="ECO:0000256" key="2">
    <source>
        <dbReference type="ARBA" id="ARBA00023125"/>
    </source>
</evidence>
<dbReference type="SMART" id="SM00345">
    <property type="entry name" value="HTH_GNTR"/>
    <property type="match status" value="1"/>
</dbReference>
<dbReference type="Gene3D" id="3.40.1410.10">
    <property type="entry name" value="Chorismate lyase-like"/>
    <property type="match status" value="1"/>
</dbReference>
<keyword evidence="1" id="KW-0805">Transcription regulation</keyword>
<organism evidence="6 7">
    <name type="scientific">endosymbiont of Ridgeia piscesae</name>
    <dbReference type="NCBI Taxonomy" id="54398"/>
    <lineage>
        <taxon>Bacteria</taxon>
        <taxon>Pseudomonadati</taxon>
        <taxon>Pseudomonadota</taxon>
        <taxon>Gammaproteobacteria</taxon>
        <taxon>sulfur-oxidizing symbionts</taxon>
    </lineage>
</organism>
<evidence type="ECO:0000256" key="1">
    <source>
        <dbReference type="ARBA" id="ARBA00023015"/>
    </source>
</evidence>
<dbReference type="RefSeq" id="WP_057955956.1">
    <property type="nucleotide sequence ID" value="NZ_KQ556900.1"/>
</dbReference>
<dbReference type="AlphaFoldDB" id="A0A0T5Z7C3"/>
<dbReference type="PANTHER" id="PTHR44846">
    <property type="entry name" value="MANNOSYL-D-GLYCERATE TRANSPORT/METABOLISM SYSTEM REPRESSOR MNGR-RELATED"/>
    <property type="match status" value="1"/>
</dbReference>
<dbReference type="PROSITE" id="PS50949">
    <property type="entry name" value="HTH_GNTR"/>
    <property type="match status" value="1"/>
</dbReference>
<evidence type="ECO:0000256" key="3">
    <source>
        <dbReference type="ARBA" id="ARBA00023163"/>
    </source>
</evidence>
<keyword evidence="3" id="KW-0804">Transcription</keyword>
<evidence type="ECO:0000259" key="4">
    <source>
        <dbReference type="PROSITE" id="PS50949"/>
    </source>
</evidence>
<dbReference type="PANTHER" id="PTHR44846:SF1">
    <property type="entry name" value="MANNOSYL-D-GLYCERATE TRANSPORT_METABOLISM SYSTEM REPRESSOR MNGR-RELATED"/>
    <property type="match status" value="1"/>
</dbReference>
<dbReference type="InterPro" id="IPR011663">
    <property type="entry name" value="UTRA"/>
</dbReference>
<keyword evidence="2 5" id="KW-0238">DNA-binding</keyword>
<dbReference type="InterPro" id="IPR000524">
    <property type="entry name" value="Tscrpt_reg_HTH_GntR"/>
</dbReference>
<proteinExistence type="predicted"/>
<sequence>MTQPVSVFERSSAPLYHQMANVIRRRIESQEWPPGFRLPNLDELASSFDVARVTARQAISLLEKEGLIWRRQGRGTFVTEDRGERRWLNLRLDWQELVSMIDSTQMQMLITDQRQLPLHLQVEQGAAPGYRYMRRVHSKNGSPYAVIDIYLDQRIYARDPQGFETTTVLSLLDQMPDIQIRSARQVVTLGTAEMDIAEHLQIGVDAPVANLHRTVLDANNTLIYVAEVVYRGDLIKLDINLLADER</sequence>
<evidence type="ECO:0000313" key="7">
    <source>
        <dbReference type="Proteomes" id="UP000051276"/>
    </source>
</evidence>
<evidence type="ECO:0000313" key="6">
    <source>
        <dbReference type="EMBL" id="KRT58826.1"/>
    </source>
</evidence>
<dbReference type="GO" id="GO:0003677">
    <property type="term" value="F:DNA binding"/>
    <property type="evidence" value="ECO:0007669"/>
    <property type="project" value="UniProtKB-KW"/>
</dbReference>
<dbReference type="InterPro" id="IPR050679">
    <property type="entry name" value="Bact_HTH_transcr_reg"/>
</dbReference>
<dbReference type="CDD" id="cd07377">
    <property type="entry name" value="WHTH_GntR"/>
    <property type="match status" value="1"/>
</dbReference>
<dbReference type="Proteomes" id="UP000051634">
    <property type="component" value="Unassembled WGS sequence"/>
</dbReference>
<dbReference type="InterPro" id="IPR028978">
    <property type="entry name" value="Chorismate_lyase_/UTRA_dom_sf"/>
</dbReference>
<comment type="caution">
    <text evidence="6">The sequence shown here is derived from an EMBL/GenBank/DDBJ whole genome shotgun (WGS) entry which is preliminary data.</text>
</comment>
<dbReference type="PRINTS" id="PR00035">
    <property type="entry name" value="HTHGNTR"/>
</dbReference>
<dbReference type="STRING" id="54398.Ga0074115_13221"/>
<dbReference type="Pfam" id="PF07702">
    <property type="entry name" value="UTRA"/>
    <property type="match status" value="1"/>
</dbReference>
<accession>A0A0T5Z7C3</accession>
<dbReference type="SMART" id="SM00866">
    <property type="entry name" value="UTRA"/>
    <property type="match status" value="1"/>
</dbReference>
<dbReference type="SUPFAM" id="SSF64288">
    <property type="entry name" value="Chorismate lyase-like"/>
    <property type="match status" value="1"/>
</dbReference>
<dbReference type="GO" id="GO:0045892">
    <property type="term" value="P:negative regulation of DNA-templated transcription"/>
    <property type="evidence" value="ECO:0007669"/>
    <property type="project" value="TreeGrafter"/>
</dbReference>
<evidence type="ECO:0000313" key="5">
    <source>
        <dbReference type="EMBL" id="KRT56142.1"/>
    </source>
</evidence>
<reference evidence="7 8" key="1">
    <citation type="submission" date="2015-11" db="EMBL/GenBank/DDBJ databases">
        <title>The genome of Candidatus Endoriftia persephone in Ridgeia piscesae and population structure of the North Eastern Pacific vestimentiferan symbionts.</title>
        <authorList>
            <person name="Perez M."/>
            <person name="Juniper K.S."/>
        </authorList>
    </citation>
    <scope>NUCLEOTIDE SEQUENCE [LARGE SCALE GENOMIC DNA]</scope>
    <source>
        <strain evidence="6">Ind10</strain>
        <strain evidence="5">Ind11</strain>
    </source>
</reference>
<dbReference type="Proteomes" id="UP000051276">
    <property type="component" value="Unassembled WGS sequence"/>
</dbReference>
<dbReference type="EMBL" id="LMXI01000268">
    <property type="protein sequence ID" value="KRT58826.1"/>
    <property type="molecule type" value="Genomic_DNA"/>
</dbReference>
<dbReference type="InterPro" id="IPR036388">
    <property type="entry name" value="WH-like_DNA-bd_sf"/>
</dbReference>
<dbReference type="EMBL" id="LDXT01000065">
    <property type="protein sequence ID" value="KRT56142.1"/>
    <property type="molecule type" value="Genomic_DNA"/>
</dbReference>
<dbReference type="GO" id="GO:0003700">
    <property type="term" value="F:DNA-binding transcription factor activity"/>
    <property type="evidence" value="ECO:0007669"/>
    <property type="project" value="InterPro"/>
</dbReference>
<gene>
    <name evidence="5" type="ORF">Ga0074115_13221</name>
    <name evidence="6" type="ORF">Ga0076813_14263</name>
</gene>
<keyword evidence="8" id="KW-1185">Reference proteome</keyword>
<dbReference type="InterPro" id="IPR036390">
    <property type="entry name" value="WH_DNA-bd_sf"/>
</dbReference>
<dbReference type="Gene3D" id="1.10.10.10">
    <property type="entry name" value="Winged helix-like DNA-binding domain superfamily/Winged helix DNA-binding domain"/>
    <property type="match status" value="1"/>
</dbReference>
<evidence type="ECO:0000313" key="8">
    <source>
        <dbReference type="Proteomes" id="UP000051634"/>
    </source>
</evidence>
<name>A0A0T5Z7C3_9GAMM</name>